<dbReference type="InterPro" id="IPR000871">
    <property type="entry name" value="Beta-lactam_class-A"/>
</dbReference>
<dbReference type="Gene3D" id="3.40.710.10">
    <property type="entry name" value="DD-peptidase/beta-lactamase superfamily"/>
    <property type="match status" value="1"/>
</dbReference>
<feature type="domain" description="Beta-lactamase class A catalytic" evidence="1">
    <location>
        <begin position="87"/>
        <end position="221"/>
    </location>
</feature>
<feature type="non-terminal residue" evidence="2">
    <location>
        <position position="1"/>
    </location>
</feature>
<evidence type="ECO:0000259" key="1">
    <source>
        <dbReference type="Pfam" id="PF13354"/>
    </source>
</evidence>
<dbReference type="PANTHER" id="PTHR35333:SF3">
    <property type="entry name" value="BETA-LACTAMASE-TYPE TRANSPEPTIDASE FOLD CONTAINING PROTEIN"/>
    <property type="match status" value="1"/>
</dbReference>
<accession>A0A6J4T6K5</accession>
<dbReference type="InterPro" id="IPR045155">
    <property type="entry name" value="Beta-lactam_cat"/>
</dbReference>
<gene>
    <name evidence="2" type="ORF">AVDCRST_MAG30-2727</name>
</gene>
<dbReference type="GO" id="GO:0030655">
    <property type="term" value="P:beta-lactam antibiotic catabolic process"/>
    <property type="evidence" value="ECO:0007669"/>
    <property type="project" value="InterPro"/>
</dbReference>
<dbReference type="GO" id="GO:0046677">
    <property type="term" value="P:response to antibiotic"/>
    <property type="evidence" value="ECO:0007669"/>
    <property type="project" value="InterPro"/>
</dbReference>
<dbReference type="PANTHER" id="PTHR35333">
    <property type="entry name" value="BETA-LACTAMASE"/>
    <property type="match status" value="1"/>
</dbReference>
<sequence>AAGLAAAGSVPAAAQDPPRWAPDVAAARAFAETRAGTVSFAVRTPARSFGFRTQRVARSASVAKAMLMVAYLNRPDVRSRPLRPAERALLGPMIRRSSNEAANEIFVRVGASGLDRVARAAGMRRWRAGPGGFWGGSRITAADQARFLLRIDAHIAPRHRAYGMKLLRTVVPSQRWGIGRAVPEGWTLHLKGGWGSGSGEVDHQVALLTRGADRVAVAILTTGNPDMDYGNATLRGVAERLLRGLAESGEQGEVGTRAEAGLP</sequence>
<dbReference type="AlphaFoldDB" id="A0A6J4T6K5"/>
<evidence type="ECO:0000313" key="2">
    <source>
        <dbReference type="EMBL" id="CAA9515323.1"/>
    </source>
</evidence>
<dbReference type="GO" id="GO:0008800">
    <property type="term" value="F:beta-lactamase activity"/>
    <property type="evidence" value="ECO:0007669"/>
    <property type="project" value="InterPro"/>
</dbReference>
<dbReference type="EMBL" id="CADCVS010000354">
    <property type="protein sequence ID" value="CAA9515323.1"/>
    <property type="molecule type" value="Genomic_DNA"/>
</dbReference>
<dbReference type="InterPro" id="IPR012338">
    <property type="entry name" value="Beta-lactam/transpept-like"/>
</dbReference>
<dbReference type="Pfam" id="PF13354">
    <property type="entry name" value="Beta-lactamase2"/>
    <property type="match status" value="1"/>
</dbReference>
<organism evidence="2">
    <name type="scientific">uncultured Solirubrobacteraceae bacterium</name>
    <dbReference type="NCBI Taxonomy" id="1162706"/>
    <lineage>
        <taxon>Bacteria</taxon>
        <taxon>Bacillati</taxon>
        <taxon>Actinomycetota</taxon>
        <taxon>Thermoleophilia</taxon>
        <taxon>Solirubrobacterales</taxon>
        <taxon>Solirubrobacteraceae</taxon>
        <taxon>environmental samples</taxon>
    </lineage>
</organism>
<name>A0A6J4T6K5_9ACTN</name>
<protein>
    <recommendedName>
        <fullName evidence="1">Beta-lactamase class A catalytic domain-containing protein</fullName>
    </recommendedName>
</protein>
<proteinExistence type="predicted"/>
<dbReference type="SUPFAM" id="SSF56601">
    <property type="entry name" value="beta-lactamase/transpeptidase-like"/>
    <property type="match status" value="1"/>
</dbReference>
<reference evidence="2" key="1">
    <citation type="submission" date="2020-02" db="EMBL/GenBank/DDBJ databases">
        <authorList>
            <person name="Meier V. D."/>
        </authorList>
    </citation>
    <scope>NUCLEOTIDE SEQUENCE</scope>
    <source>
        <strain evidence="2">AVDCRST_MAG30</strain>
    </source>
</reference>